<reference evidence="2 3" key="1">
    <citation type="submission" date="2019-11" db="EMBL/GenBank/DDBJ databases">
        <title>Identification of a novel strain.</title>
        <authorList>
            <person name="Xu Q."/>
            <person name="Wang G."/>
        </authorList>
    </citation>
    <scope>NUCLEOTIDE SEQUENCE [LARGE SCALE GENOMIC DNA]</scope>
    <source>
        <strain evidence="3">xq</strain>
    </source>
</reference>
<dbReference type="Proteomes" id="UP000440694">
    <property type="component" value="Unassembled WGS sequence"/>
</dbReference>
<organism evidence="2 3">
    <name type="scientific">Hyphomicrobium album</name>
    <dbReference type="NCBI Taxonomy" id="2665159"/>
    <lineage>
        <taxon>Bacteria</taxon>
        <taxon>Pseudomonadati</taxon>
        <taxon>Pseudomonadota</taxon>
        <taxon>Alphaproteobacteria</taxon>
        <taxon>Hyphomicrobiales</taxon>
        <taxon>Hyphomicrobiaceae</taxon>
        <taxon>Hyphomicrobium</taxon>
    </lineage>
</organism>
<comment type="caution">
    <text evidence="2">The sequence shown here is derived from an EMBL/GenBank/DDBJ whole genome shotgun (WGS) entry which is preliminary data.</text>
</comment>
<dbReference type="InterPro" id="IPR054762">
    <property type="entry name" value="Gp19_RNaseH-like"/>
</dbReference>
<evidence type="ECO:0000259" key="1">
    <source>
        <dbReference type="Pfam" id="PF22530"/>
    </source>
</evidence>
<dbReference type="InterPro" id="IPR044271">
    <property type="entry name" value="Terminase_large_su_gp19"/>
</dbReference>
<dbReference type="EMBL" id="WMBQ01000001">
    <property type="protein sequence ID" value="MTD92873.1"/>
    <property type="molecule type" value="Genomic_DNA"/>
</dbReference>
<sequence>MAHPSAAKYRGKWWREAFEKDDWRIFEDFRYFLFHVWRFLELPEPTPLQYDIAKYLQHGPRRKIIEAYRGVGKSWITSAFVCWLLLRDPQEKILVVSASKDRADQFSTFTLRLISEMPLLAHLRPRPDQRQSMIAFDVGPAMPDHSPSVKSVGVFGQLTGSRANRIIPDDVEVPNNSETQQMRDKLAERVKEFDAILKPGGSIDYLGTPQTEESLYNKMPARGYEIRVWPARYPKAEDVAKTYGDTLAPIVALALEKNPDLGGKPTDAVRFDHEDLLERELSYGRSGFALQFMLDTRLSDQDRYPLKLSDLVVFACNPDVAPEKIVWSGNPEYVVQDLECVGLSGDRYYRAATQFGEWLPYTGSLLYIDPSGRGKDETAWAVIKMLNGYLYLPGAGGFQGGYEPETLEGLAKLAKDHAINLVQIEDNFGDGMFTALLRPVMAKHYPVTIEEVKVSRTKELRIISTLEPVLNSHRLIVDPSVIKNDRASTKHLPPDKALRYQLFYQLSRLTKEKGSLAQDDRLDALAGAVKYWTDKIGMDADQRIKDRQEQLALDAYELAFHADISTDGFAIGLNLEQARQVVRARGGNKRMDMV</sequence>
<dbReference type="InterPro" id="IPR047987">
    <property type="entry name" value="Gp19-like_virus"/>
</dbReference>
<dbReference type="GO" id="GO:0004519">
    <property type="term" value="F:endonuclease activity"/>
    <property type="evidence" value="ECO:0007669"/>
    <property type="project" value="InterPro"/>
</dbReference>
<evidence type="ECO:0000313" key="2">
    <source>
        <dbReference type="EMBL" id="MTD92873.1"/>
    </source>
</evidence>
<protein>
    <submittedName>
        <fullName evidence="2">Phage terminase large subunit</fullName>
    </submittedName>
</protein>
<dbReference type="SUPFAM" id="SSF52540">
    <property type="entry name" value="P-loop containing nucleoside triphosphate hydrolases"/>
    <property type="match status" value="1"/>
</dbReference>
<feature type="domain" description="Terminase large subunit ribonuclease H-like" evidence="1">
    <location>
        <begin position="368"/>
        <end position="475"/>
    </location>
</feature>
<dbReference type="AlphaFoldDB" id="A0A6I3KEW1"/>
<dbReference type="Gene3D" id="3.30.420.240">
    <property type="match status" value="1"/>
</dbReference>
<name>A0A6I3KEW1_9HYPH</name>
<dbReference type="Pfam" id="PF22530">
    <property type="entry name" value="Terminase-T7_RNaseH-like"/>
    <property type="match status" value="1"/>
</dbReference>
<dbReference type="NCBIfam" id="NF033889">
    <property type="entry name" value="termin_lrg_T7"/>
    <property type="match status" value="1"/>
</dbReference>
<dbReference type="HAMAP" id="MF_04147">
    <property type="entry name" value="TERL_T7"/>
    <property type="match status" value="1"/>
</dbReference>
<proteinExistence type="inferred from homology"/>
<accession>A0A6I3KEW1</accession>
<dbReference type="GO" id="GO:0005524">
    <property type="term" value="F:ATP binding"/>
    <property type="evidence" value="ECO:0007669"/>
    <property type="project" value="InterPro"/>
</dbReference>
<dbReference type="GO" id="GO:0016887">
    <property type="term" value="F:ATP hydrolysis activity"/>
    <property type="evidence" value="ECO:0007669"/>
    <property type="project" value="InterPro"/>
</dbReference>
<keyword evidence="3" id="KW-1185">Reference proteome</keyword>
<dbReference type="RefSeq" id="WP_154737463.1">
    <property type="nucleotide sequence ID" value="NZ_WMBQ01000001.1"/>
</dbReference>
<evidence type="ECO:0000313" key="3">
    <source>
        <dbReference type="Proteomes" id="UP000440694"/>
    </source>
</evidence>
<gene>
    <name evidence="2" type="primary">terL</name>
    <name evidence="2" type="ORF">GIW81_00835</name>
</gene>
<dbReference type="Gene3D" id="3.40.50.300">
    <property type="entry name" value="P-loop containing nucleotide triphosphate hydrolases"/>
    <property type="match status" value="1"/>
</dbReference>
<dbReference type="InterPro" id="IPR027417">
    <property type="entry name" value="P-loop_NTPase"/>
</dbReference>